<evidence type="ECO:0000313" key="6">
    <source>
        <dbReference type="EMBL" id="PKH47095.1"/>
    </source>
</evidence>
<dbReference type="GO" id="GO:0046872">
    <property type="term" value="F:metal ion binding"/>
    <property type="evidence" value="ECO:0007669"/>
    <property type="project" value="UniProtKB-KW"/>
</dbReference>
<gene>
    <name evidence="6" type="ORF">CVH13_00737</name>
</gene>
<dbReference type="SUPFAM" id="SSF69819">
    <property type="entry name" value="MTH1598-like"/>
    <property type="match status" value="1"/>
</dbReference>
<evidence type="ECO:0000256" key="3">
    <source>
        <dbReference type="ARBA" id="ARBA00022723"/>
    </source>
</evidence>
<dbReference type="Pfam" id="PF01951">
    <property type="entry name" value="Archease"/>
    <property type="match status" value="1"/>
</dbReference>
<protein>
    <submittedName>
        <fullName evidence="6">Protein archease</fullName>
    </submittedName>
</protein>
<evidence type="ECO:0000256" key="4">
    <source>
        <dbReference type="ARBA" id="ARBA00022837"/>
    </source>
</evidence>
<dbReference type="InterPro" id="IPR036820">
    <property type="entry name" value="Archease_dom_sf"/>
</dbReference>
<dbReference type="InterPro" id="IPR023572">
    <property type="entry name" value="Archease_dom"/>
</dbReference>
<feature type="domain" description="Archease" evidence="5">
    <location>
        <begin position="5"/>
        <end position="133"/>
    </location>
</feature>
<dbReference type="AlphaFoldDB" id="A0A2J1DY89"/>
<dbReference type="InterPro" id="IPR002804">
    <property type="entry name" value="Archease"/>
</dbReference>
<keyword evidence="4" id="KW-0106">Calcium</keyword>
<organism evidence="6 7">
    <name type="scientific">Dehalococcoides mccartyi</name>
    <dbReference type="NCBI Taxonomy" id="61435"/>
    <lineage>
        <taxon>Bacteria</taxon>
        <taxon>Bacillati</taxon>
        <taxon>Chloroflexota</taxon>
        <taxon>Dehalococcoidia</taxon>
        <taxon>Dehalococcoidales</taxon>
        <taxon>Dehalococcoidaceae</taxon>
        <taxon>Dehalococcoides</taxon>
    </lineage>
</organism>
<sequence length="142" mass="16001">MFLGYKLIQHTADVGIVAQGASMGDAFGFAASGLFSLITDTSTLKQDKIIPLEFISDSYENLLVKWLNELIYIFDTQILVFGRFEVAVNSAFKLTAICFGQKVNADTPLHHYVKAATYHLLKVKRLPEGTSFKCYWISRRQL</sequence>
<comment type="caution">
    <text evidence="6">The sequence shown here is derived from an EMBL/GenBank/DDBJ whole genome shotgun (WGS) entry which is preliminary data.</text>
</comment>
<comment type="similarity">
    <text evidence="1">Belongs to the archease family.</text>
</comment>
<dbReference type="GO" id="GO:0008033">
    <property type="term" value="P:tRNA processing"/>
    <property type="evidence" value="ECO:0007669"/>
    <property type="project" value="UniProtKB-KW"/>
</dbReference>
<dbReference type="Proteomes" id="UP000233649">
    <property type="component" value="Unassembled WGS sequence"/>
</dbReference>
<keyword evidence="3" id="KW-0479">Metal-binding</keyword>
<keyword evidence="2" id="KW-0819">tRNA processing</keyword>
<accession>A0A2J1DY89</accession>
<proteinExistence type="inferred from homology"/>
<dbReference type="Gene3D" id="3.55.10.10">
    <property type="entry name" value="Archease domain"/>
    <property type="match status" value="1"/>
</dbReference>
<evidence type="ECO:0000313" key="7">
    <source>
        <dbReference type="Proteomes" id="UP000233649"/>
    </source>
</evidence>
<dbReference type="EMBL" id="PHFD01000143">
    <property type="protein sequence ID" value="PKH47095.1"/>
    <property type="molecule type" value="Genomic_DNA"/>
</dbReference>
<evidence type="ECO:0000256" key="1">
    <source>
        <dbReference type="ARBA" id="ARBA00007963"/>
    </source>
</evidence>
<name>A0A2J1DY89_9CHLR</name>
<evidence type="ECO:0000256" key="2">
    <source>
        <dbReference type="ARBA" id="ARBA00022694"/>
    </source>
</evidence>
<dbReference type="PANTHER" id="PTHR12682">
    <property type="entry name" value="ARCHEASE"/>
    <property type="match status" value="1"/>
</dbReference>
<reference evidence="6 7" key="1">
    <citation type="journal article" date="2017" name="FEMS Microbiol. Ecol.">
        <title>Reconstructed genomes of novel Dehalococcoides mccartyi strains from 1,2,3,4-tetrachlorodibenzo-p-dioxin-dechlorinating enrichment cultures reveal divergent reductive dehalogenase gene profiles.</title>
        <authorList>
            <person name="Dam H.T."/>
            <person name="Vollmers J."/>
            <person name="Kaster A.K."/>
            <person name="Haggblom M.M."/>
        </authorList>
    </citation>
    <scope>NUCLEOTIDE SEQUENCE [LARGE SCALE GENOMIC DNA]</scope>
    <source>
        <strain evidence="6 7">H1-3-2.001</strain>
    </source>
</reference>
<evidence type="ECO:0000259" key="5">
    <source>
        <dbReference type="Pfam" id="PF01951"/>
    </source>
</evidence>
<dbReference type="PANTHER" id="PTHR12682:SF11">
    <property type="entry name" value="PROTEIN ARCHEASE"/>
    <property type="match status" value="1"/>
</dbReference>